<accession>A0A921ZW19</accession>
<dbReference type="EMBL" id="JH669197">
    <property type="protein sequence ID" value="KAG6464546.1"/>
    <property type="molecule type" value="Genomic_DNA"/>
</dbReference>
<name>A0A921ZW19_MANSE</name>
<evidence type="ECO:0000313" key="2">
    <source>
        <dbReference type="Proteomes" id="UP000791440"/>
    </source>
</evidence>
<dbReference type="Proteomes" id="UP000791440">
    <property type="component" value="Unassembled WGS sequence"/>
</dbReference>
<proteinExistence type="predicted"/>
<reference evidence="1" key="1">
    <citation type="journal article" date="2016" name="Insect Biochem. Mol. Biol.">
        <title>Multifaceted biological insights from a draft genome sequence of the tobacco hornworm moth, Manduca sexta.</title>
        <authorList>
            <person name="Kanost M.R."/>
            <person name="Arrese E.L."/>
            <person name="Cao X."/>
            <person name="Chen Y.R."/>
            <person name="Chellapilla S."/>
            <person name="Goldsmith M.R."/>
            <person name="Grosse-Wilde E."/>
            <person name="Heckel D.G."/>
            <person name="Herndon N."/>
            <person name="Jiang H."/>
            <person name="Papanicolaou A."/>
            <person name="Qu J."/>
            <person name="Soulages J.L."/>
            <person name="Vogel H."/>
            <person name="Walters J."/>
            <person name="Waterhouse R.M."/>
            <person name="Ahn S.J."/>
            <person name="Almeida F.C."/>
            <person name="An C."/>
            <person name="Aqrawi P."/>
            <person name="Bretschneider A."/>
            <person name="Bryant W.B."/>
            <person name="Bucks S."/>
            <person name="Chao H."/>
            <person name="Chevignon G."/>
            <person name="Christen J.M."/>
            <person name="Clarke D.F."/>
            <person name="Dittmer N.T."/>
            <person name="Ferguson L.C.F."/>
            <person name="Garavelou S."/>
            <person name="Gordon K.H.J."/>
            <person name="Gunaratna R.T."/>
            <person name="Han Y."/>
            <person name="Hauser F."/>
            <person name="He Y."/>
            <person name="Heidel-Fischer H."/>
            <person name="Hirsh A."/>
            <person name="Hu Y."/>
            <person name="Jiang H."/>
            <person name="Kalra D."/>
            <person name="Klinner C."/>
            <person name="Konig C."/>
            <person name="Kovar C."/>
            <person name="Kroll A.R."/>
            <person name="Kuwar S.S."/>
            <person name="Lee S.L."/>
            <person name="Lehman R."/>
            <person name="Li K."/>
            <person name="Li Z."/>
            <person name="Liang H."/>
            <person name="Lovelace S."/>
            <person name="Lu Z."/>
            <person name="Mansfield J.H."/>
            <person name="McCulloch K.J."/>
            <person name="Mathew T."/>
            <person name="Morton B."/>
            <person name="Muzny D.M."/>
            <person name="Neunemann D."/>
            <person name="Ongeri F."/>
            <person name="Pauchet Y."/>
            <person name="Pu L.L."/>
            <person name="Pyrousis I."/>
            <person name="Rao X.J."/>
            <person name="Redding A."/>
            <person name="Roesel C."/>
            <person name="Sanchez-Gracia A."/>
            <person name="Schaack S."/>
            <person name="Shukla A."/>
            <person name="Tetreau G."/>
            <person name="Wang Y."/>
            <person name="Xiong G.H."/>
            <person name="Traut W."/>
            <person name="Walsh T.K."/>
            <person name="Worley K.C."/>
            <person name="Wu D."/>
            <person name="Wu W."/>
            <person name="Wu Y.Q."/>
            <person name="Zhang X."/>
            <person name="Zou Z."/>
            <person name="Zucker H."/>
            <person name="Briscoe A.D."/>
            <person name="Burmester T."/>
            <person name="Clem R.J."/>
            <person name="Feyereisen R."/>
            <person name="Grimmelikhuijzen C.J.P."/>
            <person name="Hamodrakas S.J."/>
            <person name="Hansson B.S."/>
            <person name="Huguet E."/>
            <person name="Jermiin L.S."/>
            <person name="Lan Q."/>
            <person name="Lehman H.K."/>
            <person name="Lorenzen M."/>
            <person name="Merzendorfer H."/>
            <person name="Michalopoulos I."/>
            <person name="Morton D.B."/>
            <person name="Muthukrishnan S."/>
            <person name="Oakeshott J.G."/>
            <person name="Palmer W."/>
            <person name="Park Y."/>
            <person name="Passarelli A.L."/>
            <person name="Rozas J."/>
            <person name="Schwartz L.M."/>
            <person name="Smith W."/>
            <person name="Southgate A."/>
            <person name="Vilcinskas A."/>
            <person name="Vogt R."/>
            <person name="Wang P."/>
            <person name="Werren J."/>
            <person name="Yu X.Q."/>
            <person name="Zhou J.J."/>
            <person name="Brown S.J."/>
            <person name="Scherer S.E."/>
            <person name="Richards S."/>
            <person name="Blissard G.W."/>
        </authorList>
    </citation>
    <scope>NUCLEOTIDE SEQUENCE</scope>
</reference>
<dbReference type="AlphaFoldDB" id="A0A921ZW19"/>
<sequence length="116" mass="13219">MTLRVEVPGEKVVTVEPCKCSKQYGAETKTETRLSKSLKQYIKKLWAFRAKITVEPFVICYVLPSVLAGWPSRTYASRKHVSSTCSTTTRPAGTSYRAARIITPKKKKMYNEWSPR</sequence>
<comment type="caution">
    <text evidence="1">The sequence shown here is derived from an EMBL/GenBank/DDBJ whole genome shotgun (WGS) entry which is preliminary data.</text>
</comment>
<evidence type="ECO:0000313" key="1">
    <source>
        <dbReference type="EMBL" id="KAG6464546.1"/>
    </source>
</evidence>
<gene>
    <name evidence="1" type="ORF">O3G_MSEX014587</name>
</gene>
<keyword evidence="2" id="KW-1185">Reference proteome</keyword>
<organism evidence="1 2">
    <name type="scientific">Manduca sexta</name>
    <name type="common">Tobacco hawkmoth</name>
    <name type="synonym">Tobacco hornworm</name>
    <dbReference type="NCBI Taxonomy" id="7130"/>
    <lineage>
        <taxon>Eukaryota</taxon>
        <taxon>Metazoa</taxon>
        <taxon>Ecdysozoa</taxon>
        <taxon>Arthropoda</taxon>
        <taxon>Hexapoda</taxon>
        <taxon>Insecta</taxon>
        <taxon>Pterygota</taxon>
        <taxon>Neoptera</taxon>
        <taxon>Endopterygota</taxon>
        <taxon>Lepidoptera</taxon>
        <taxon>Glossata</taxon>
        <taxon>Ditrysia</taxon>
        <taxon>Bombycoidea</taxon>
        <taxon>Sphingidae</taxon>
        <taxon>Sphinginae</taxon>
        <taxon>Sphingini</taxon>
        <taxon>Manduca</taxon>
    </lineage>
</organism>
<reference evidence="1" key="2">
    <citation type="submission" date="2020-12" db="EMBL/GenBank/DDBJ databases">
        <authorList>
            <person name="Kanost M."/>
        </authorList>
    </citation>
    <scope>NUCLEOTIDE SEQUENCE</scope>
</reference>
<protein>
    <submittedName>
        <fullName evidence="1">Uncharacterized protein</fullName>
    </submittedName>
</protein>